<feature type="transmembrane region" description="Helical" evidence="1">
    <location>
        <begin position="62"/>
        <end position="81"/>
    </location>
</feature>
<proteinExistence type="predicted"/>
<evidence type="ECO:0000313" key="2">
    <source>
        <dbReference type="EMBL" id="RZC58664.1"/>
    </source>
</evidence>
<keyword evidence="1" id="KW-1133">Transmembrane helix</keyword>
<keyword evidence="3" id="KW-1185">Reference proteome</keyword>
<evidence type="ECO:0000256" key="1">
    <source>
        <dbReference type="SAM" id="Phobius"/>
    </source>
</evidence>
<gene>
    <name evidence="2" type="ORF">C5167_005970</name>
</gene>
<keyword evidence="1" id="KW-0812">Transmembrane</keyword>
<evidence type="ECO:0000313" key="3">
    <source>
        <dbReference type="Proteomes" id="UP000316621"/>
    </source>
</evidence>
<organism evidence="2 3">
    <name type="scientific">Papaver somniferum</name>
    <name type="common">Opium poppy</name>
    <dbReference type="NCBI Taxonomy" id="3469"/>
    <lineage>
        <taxon>Eukaryota</taxon>
        <taxon>Viridiplantae</taxon>
        <taxon>Streptophyta</taxon>
        <taxon>Embryophyta</taxon>
        <taxon>Tracheophyta</taxon>
        <taxon>Spermatophyta</taxon>
        <taxon>Magnoliopsida</taxon>
        <taxon>Ranunculales</taxon>
        <taxon>Papaveraceae</taxon>
        <taxon>Papaveroideae</taxon>
        <taxon>Papaver</taxon>
    </lineage>
</organism>
<dbReference type="AlphaFoldDB" id="A0A4Y7JBZ7"/>
<dbReference type="EMBL" id="CM010718">
    <property type="protein sequence ID" value="RZC58664.1"/>
    <property type="molecule type" value="Genomic_DNA"/>
</dbReference>
<accession>A0A4Y7JBZ7</accession>
<keyword evidence="1" id="KW-0472">Membrane</keyword>
<name>A0A4Y7JBZ7_PAPSO</name>
<reference evidence="2 3" key="1">
    <citation type="journal article" date="2018" name="Science">
        <title>The opium poppy genome and morphinan production.</title>
        <authorList>
            <person name="Guo L."/>
            <person name="Winzer T."/>
            <person name="Yang X."/>
            <person name="Li Y."/>
            <person name="Ning Z."/>
            <person name="He Z."/>
            <person name="Teodor R."/>
            <person name="Lu Y."/>
            <person name="Bowser T.A."/>
            <person name="Graham I.A."/>
            <person name="Ye K."/>
        </authorList>
    </citation>
    <scope>NUCLEOTIDE SEQUENCE [LARGE SCALE GENOMIC DNA]</scope>
    <source>
        <strain evidence="3">cv. HN1</strain>
        <tissue evidence="2">Leaves</tissue>
    </source>
</reference>
<protein>
    <submittedName>
        <fullName evidence="2">Uncharacterized protein</fullName>
    </submittedName>
</protein>
<sequence>MGTKRGKVETALEDFDNMPGRNSISPNWYILLVYVVVGHPPKRSSSLNYTWMKEITVSRSKVPSVVGLMQAFAFFFFTSTYHTYHAYVRYLHGCRHSLPDGLMRVADVMVDGEIVVAAG</sequence>
<dbReference type="Gramene" id="RZC58664">
    <property type="protein sequence ID" value="RZC58664"/>
    <property type="gene ID" value="C5167_005970"/>
</dbReference>
<dbReference type="Proteomes" id="UP000316621">
    <property type="component" value="Chromosome 4"/>
</dbReference>